<dbReference type="RefSeq" id="WP_024706472.1">
    <property type="nucleotide sequence ID" value="NZ_CP066788.1"/>
</dbReference>
<name>A0A7T7HPN5_9HYPH</name>
<dbReference type="SUPFAM" id="SSF52091">
    <property type="entry name" value="SpoIIaa-like"/>
    <property type="match status" value="1"/>
</dbReference>
<dbReference type="InterPro" id="IPR038396">
    <property type="entry name" value="SpoIIAA-like_sf"/>
</dbReference>
<proteinExistence type="predicted"/>
<keyword evidence="1" id="KW-0614">Plasmid</keyword>
<dbReference type="Gene3D" id="3.40.50.10600">
    <property type="entry name" value="SpoIIaa-like domains"/>
    <property type="match status" value="1"/>
</dbReference>
<dbReference type="InterPro" id="IPR021866">
    <property type="entry name" value="SpoIIAA-like"/>
</dbReference>
<dbReference type="Proteomes" id="UP000596083">
    <property type="component" value="Plasmid plas-002"/>
</dbReference>
<dbReference type="InterPro" id="IPR036513">
    <property type="entry name" value="STAS_dom_sf"/>
</dbReference>
<evidence type="ECO:0000313" key="1">
    <source>
        <dbReference type="EMBL" id="QQM33070.1"/>
    </source>
</evidence>
<dbReference type="Pfam" id="PF11964">
    <property type="entry name" value="SpoIIAA-like"/>
    <property type="match status" value="1"/>
</dbReference>
<dbReference type="EMBL" id="CP066788">
    <property type="protein sequence ID" value="QQM33070.1"/>
    <property type="molecule type" value="Genomic_DNA"/>
</dbReference>
<sequence>MFTETRTNRDDVIAIACEGELSESDLERMHALLHERLTSVEKPGLVVDLTNFQGYTGLAAMREDFKMDTAHRNDFSRIAVVGEAAWQHWGTTLAKALTRAEMRWFDASALDVAAEWAGGV</sequence>
<accession>A0A7T7HPN5</accession>
<protein>
    <submittedName>
        <fullName evidence="1">STAS/SEC14 domain-containing protein</fullName>
    </submittedName>
</protein>
<evidence type="ECO:0000313" key="2">
    <source>
        <dbReference type="Proteomes" id="UP000596083"/>
    </source>
</evidence>
<reference evidence="1 2" key="1">
    <citation type="submission" date="2020-12" db="EMBL/GenBank/DDBJ databases">
        <authorList>
            <person name="Zheng R.K."/>
            <person name="Sun C.M."/>
        </authorList>
    </citation>
    <scope>NUCLEOTIDE SEQUENCE [LARGE SCALE GENOMIC DNA]</scope>
    <source>
        <strain evidence="1 2">ZRK001</strain>
        <plasmid evidence="1 2">plas-002</plasmid>
    </source>
</reference>
<dbReference type="KEGG" id="mlut:JET14_21680"/>
<organism evidence="1 2">
    <name type="scientific">Martelella lutilitoris</name>
    <dbReference type="NCBI Taxonomy" id="2583532"/>
    <lineage>
        <taxon>Bacteria</taxon>
        <taxon>Pseudomonadati</taxon>
        <taxon>Pseudomonadota</taxon>
        <taxon>Alphaproteobacteria</taxon>
        <taxon>Hyphomicrobiales</taxon>
        <taxon>Aurantimonadaceae</taxon>
        <taxon>Martelella</taxon>
    </lineage>
</organism>
<dbReference type="AlphaFoldDB" id="A0A7T7HPN5"/>
<geneLocation type="plasmid" evidence="1 2">
    <name>plas-002</name>
</geneLocation>
<gene>
    <name evidence="1" type="ORF">JET14_21680</name>
</gene>